<gene>
    <name evidence="2" type="ORF">NDU88_005293</name>
</gene>
<sequence length="137" mass="14605">MATLAHRCMVLHVAWFTGRLVIHHDVDLSSQDTVTIKTAKVLQLPILVFCLSVLVSTSLQVPPSVIRRLAVGGSASLGRPPSFTRGPGFPSCRSPGIRPPRVFYGWRGMGAFRAPPASPLSPRGPPSCGALHLGGHH</sequence>
<protein>
    <submittedName>
        <fullName evidence="2">Uncharacterized protein</fullName>
    </submittedName>
</protein>
<evidence type="ECO:0000313" key="2">
    <source>
        <dbReference type="EMBL" id="KAJ1201484.1"/>
    </source>
</evidence>
<dbReference type="Proteomes" id="UP001066276">
    <property type="component" value="Chromosome 2_1"/>
</dbReference>
<proteinExistence type="predicted"/>
<dbReference type="AlphaFoldDB" id="A0AAV7VIM4"/>
<keyword evidence="3" id="KW-1185">Reference proteome</keyword>
<feature type="compositionally biased region" description="Pro residues" evidence="1">
    <location>
        <begin position="116"/>
        <end position="125"/>
    </location>
</feature>
<evidence type="ECO:0000256" key="1">
    <source>
        <dbReference type="SAM" id="MobiDB-lite"/>
    </source>
</evidence>
<feature type="region of interest" description="Disordered" evidence="1">
    <location>
        <begin position="115"/>
        <end position="137"/>
    </location>
</feature>
<evidence type="ECO:0000313" key="3">
    <source>
        <dbReference type="Proteomes" id="UP001066276"/>
    </source>
</evidence>
<reference evidence="2" key="1">
    <citation type="journal article" date="2022" name="bioRxiv">
        <title>Sequencing and chromosome-scale assembly of the giantPleurodeles waltlgenome.</title>
        <authorList>
            <person name="Brown T."/>
            <person name="Elewa A."/>
            <person name="Iarovenko S."/>
            <person name="Subramanian E."/>
            <person name="Araus A.J."/>
            <person name="Petzold A."/>
            <person name="Susuki M."/>
            <person name="Suzuki K.-i.T."/>
            <person name="Hayashi T."/>
            <person name="Toyoda A."/>
            <person name="Oliveira C."/>
            <person name="Osipova E."/>
            <person name="Leigh N.D."/>
            <person name="Simon A."/>
            <person name="Yun M.H."/>
        </authorList>
    </citation>
    <scope>NUCLEOTIDE SEQUENCE</scope>
    <source>
        <strain evidence="2">20211129_DDA</strain>
        <tissue evidence="2">Liver</tissue>
    </source>
</reference>
<name>A0AAV7VIM4_PLEWA</name>
<organism evidence="2 3">
    <name type="scientific">Pleurodeles waltl</name>
    <name type="common">Iberian ribbed newt</name>
    <dbReference type="NCBI Taxonomy" id="8319"/>
    <lineage>
        <taxon>Eukaryota</taxon>
        <taxon>Metazoa</taxon>
        <taxon>Chordata</taxon>
        <taxon>Craniata</taxon>
        <taxon>Vertebrata</taxon>
        <taxon>Euteleostomi</taxon>
        <taxon>Amphibia</taxon>
        <taxon>Batrachia</taxon>
        <taxon>Caudata</taxon>
        <taxon>Salamandroidea</taxon>
        <taxon>Salamandridae</taxon>
        <taxon>Pleurodelinae</taxon>
        <taxon>Pleurodeles</taxon>
    </lineage>
</organism>
<dbReference type="EMBL" id="JANPWB010000003">
    <property type="protein sequence ID" value="KAJ1201484.1"/>
    <property type="molecule type" value="Genomic_DNA"/>
</dbReference>
<accession>A0AAV7VIM4</accession>
<comment type="caution">
    <text evidence="2">The sequence shown here is derived from an EMBL/GenBank/DDBJ whole genome shotgun (WGS) entry which is preliminary data.</text>
</comment>